<evidence type="ECO:0000313" key="1">
    <source>
        <dbReference type="EMBL" id="KAI5666639.1"/>
    </source>
</evidence>
<organism evidence="1 2">
    <name type="scientific">Catharanthus roseus</name>
    <name type="common">Madagascar periwinkle</name>
    <name type="synonym">Vinca rosea</name>
    <dbReference type="NCBI Taxonomy" id="4058"/>
    <lineage>
        <taxon>Eukaryota</taxon>
        <taxon>Viridiplantae</taxon>
        <taxon>Streptophyta</taxon>
        <taxon>Embryophyta</taxon>
        <taxon>Tracheophyta</taxon>
        <taxon>Spermatophyta</taxon>
        <taxon>Magnoliopsida</taxon>
        <taxon>eudicotyledons</taxon>
        <taxon>Gunneridae</taxon>
        <taxon>Pentapetalae</taxon>
        <taxon>asterids</taxon>
        <taxon>lamiids</taxon>
        <taxon>Gentianales</taxon>
        <taxon>Apocynaceae</taxon>
        <taxon>Rauvolfioideae</taxon>
        <taxon>Vinceae</taxon>
        <taxon>Catharanthinae</taxon>
        <taxon>Catharanthus</taxon>
    </lineage>
</organism>
<name>A0ACC0B1X3_CATRO</name>
<keyword evidence="2" id="KW-1185">Reference proteome</keyword>
<accession>A0ACC0B1X3</accession>
<evidence type="ECO:0000313" key="2">
    <source>
        <dbReference type="Proteomes" id="UP001060085"/>
    </source>
</evidence>
<reference evidence="2" key="1">
    <citation type="journal article" date="2023" name="Nat. Plants">
        <title>Single-cell RNA sequencing provides a high-resolution roadmap for understanding the multicellular compartmentation of specialized metabolism.</title>
        <authorList>
            <person name="Sun S."/>
            <person name="Shen X."/>
            <person name="Li Y."/>
            <person name="Li Y."/>
            <person name="Wang S."/>
            <person name="Li R."/>
            <person name="Zhang H."/>
            <person name="Shen G."/>
            <person name="Guo B."/>
            <person name="Wei J."/>
            <person name="Xu J."/>
            <person name="St-Pierre B."/>
            <person name="Chen S."/>
            <person name="Sun C."/>
        </authorList>
    </citation>
    <scope>NUCLEOTIDE SEQUENCE [LARGE SCALE GENOMIC DNA]</scope>
</reference>
<gene>
    <name evidence="1" type="ORF">M9H77_16492</name>
</gene>
<dbReference type="Proteomes" id="UP001060085">
    <property type="component" value="Linkage Group LG04"/>
</dbReference>
<proteinExistence type="predicted"/>
<protein>
    <submittedName>
        <fullName evidence="1">Uncharacterized protein</fullName>
    </submittedName>
</protein>
<comment type="caution">
    <text evidence="1">The sequence shown here is derived from an EMBL/GenBank/DDBJ whole genome shotgun (WGS) entry which is preliminary data.</text>
</comment>
<sequence>MISEMIASSHFCNQTVQHIAPDDGVDAKERLLLHALESIFSGMTRVVIKLYVRREGNGLPELHSGLAYGVFAEKGPVKSLIIETELFRVVKERCGDNEGLRSLLLEKVVKVSGDISCDQNLKIRQDSNLSDDMFKEIDIIVNSAAVTNCFESFTFTFVCNDKHQ</sequence>
<dbReference type="EMBL" id="CM044704">
    <property type="protein sequence ID" value="KAI5666639.1"/>
    <property type="molecule type" value="Genomic_DNA"/>
</dbReference>